<dbReference type="ChiTaRS" id="TRPV6">
    <property type="organism name" value="human"/>
</dbReference>
<gene>
    <name evidence="4" type="primary">ZFAB</name>
    <name evidence="5" type="synonym">TRPV6</name>
    <name evidence="5" type="ORF">hCG_19640</name>
</gene>
<evidence type="ECO:0000313" key="3">
    <source>
        <dbReference type="EMBL" id="AAH34814.1"/>
    </source>
</evidence>
<comment type="interaction">
    <interactant intactId="EBI-750052">
        <id>Q9Y260</id>
    </interactant>
    <interactant intactId="EBI-302345">
        <id>Q8ND90</id>
        <label>PNMA1</label>
    </interactant>
    <organismsDiffer>false</organismsDiffer>
    <experiments>3</experiments>
</comment>
<dbReference type="IntAct" id="Q9Y260">
    <property type="interactions" value="9"/>
</dbReference>
<dbReference type="EMBL" id="CH471198">
    <property type="protein sequence ID" value="EAW51897.1"/>
    <property type="molecule type" value="Genomic_DNA"/>
</dbReference>
<dbReference type="EMBL" id="U82613">
    <property type="protein sequence ID" value="AAB40152.1"/>
    <property type="molecule type" value="mRNA"/>
</dbReference>
<dbReference type="GO" id="GO:0003677">
    <property type="term" value="F:DNA binding"/>
    <property type="evidence" value="ECO:0007669"/>
    <property type="project" value="UniProtKB-KW"/>
</dbReference>
<reference evidence="4" key="3">
    <citation type="submission" date="1997-02" db="EMBL/GenBank/DDBJ databases">
        <title>Cloning and sequencing of cDNA encoding a glycine/arginine-rich Alu-binding protein with a new potential zinc-finger domain.</title>
        <authorList>
            <person name="Boyko V."/>
            <person name="Schestopalov B."/>
            <person name="Tomilin N."/>
        </authorList>
    </citation>
    <scope>NUCLEOTIDE SEQUENCE</scope>
</reference>
<dbReference type="EMBL" id="X83877">
    <property type="protein sequence ID" value="CAA58757.1"/>
    <property type="molecule type" value="mRNA"/>
</dbReference>
<evidence type="ECO:0000313" key="4">
    <source>
        <dbReference type="EMBL" id="CAA58757.1"/>
    </source>
</evidence>
<comment type="interaction">
    <interactant intactId="EBI-750052">
        <id>Q9Y260</id>
    </interactant>
    <interactant intactId="EBI-359224">
        <id>Q13077</id>
        <label>TRAF1</label>
    </interactant>
    <organismsDiffer>false</organismsDiffer>
    <experiments>3</experiments>
</comment>
<comment type="interaction">
    <interactant intactId="EBI-750052">
        <id>Q9Y260</id>
    </interactant>
    <interactant intactId="EBI-10171697">
        <id>Q6A162</id>
        <label>KRT40</label>
    </interactant>
    <organismsDiffer>false</organismsDiffer>
    <experiments>3</experiments>
</comment>
<evidence type="ECO:0000256" key="1">
    <source>
        <dbReference type="SAM" id="MobiDB-lite"/>
    </source>
</evidence>
<protein>
    <submittedName>
        <fullName evidence="2 4">ABP/ZF</fullName>
    </submittedName>
    <submittedName>
        <fullName evidence="3">TRPV6 protein</fullName>
    </submittedName>
    <submittedName>
        <fullName evidence="5">Transient receptor potential cation channel, subfamily V, member 6, isoform CRA_a</fullName>
    </submittedName>
</protein>
<organism evidence="2">
    <name type="scientific">Homo sapiens</name>
    <name type="common">Human</name>
    <dbReference type="NCBI Taxonomy" id="9606"/>
    <lineage>
        <taxon>Eukaryota</taxon>
        <taxon>Metazoa</taxon>
        <taxon>Chordata</taxon>
        <taxon>Craniata</taxon>
        <taxon>Vertebrata</taxon>
        <taxon>Euteleostomi</taxon>
        <taxon>Mammalia</taxon>
        <taxon>Eutheria</taxon>
        <taxon>Euarchontoglires</taxon>
        <taxon>Primates</taxon>
        <taxon>Haplorrhini</taxon>
        <taxon>Catarrhini</taxon>
        <taxon>Hominidae</taxon>
        <taxon>Homo</taxon>
    </lineage>
</organism>
<comment type="interaction">
    <interactant intactId="EBI-750052">
        <id>Q9Y260</id>
    </interactant>
    <interactant intactId="EBI-10171774">
        <id>P60410</id>
        <label>KRTAP10-8</label>
    </interactant>
    <organismsDiffer>false</organismsDiffer>
    <experiments>3</experiments>
</comment>
<dbReference type="EMBL" id="BC034814">
    <property type="protein sequence ID" value="AAH34814.1"/>
    <property type="molecule type" value="mRNA"/>
</dbReference>
<reference evidence="5" key="4">
    <citation type="journal article" date="2001" name="Science">
        <title>The sequence of the human genome.</title>
        <authorList>
            <person name="Venter J.C."/>
            <person name="Adams M.D."/>
            <person name="Myers E.W."/>
            <person name="Li P.W."/>
            <person name="Mural R.J."/>
            <person name="Sutton G.G."/>
            <person name="Smith H.O."/>
            <person name="Yandell M."/>
            <person name="Evans C.A."/>
            <person name="Holt R.A."/>
            <person name="Gocayne J.D."/>
            <person name="Amanatides P."/>
            <person name="Ballew R.M."/>
            <person name="Huson D.H."/>
            <person name="Wortman J.R."/>
            <person name="Zhang Q."/>
            <person name="Kodira C.D."/>
            <person name="Zheng X.H."/>
            <person name="Chen L."/>
            <person name="Skupski M."/>
            <person name="Subramanian G."/>
            <person name="Thomas P.D."/>
            <person name="Zhang J."/>
            <person name="Gabor Miklos G.L."/>
            <person name="Nelson C."/>
            <person name="Broder S."/>
            <person name="Clark A.G."/>
            <person name="Nadeau J."/>
            <person name="McKusick V.A."/>
            <person name="Zinder N."/>
            <person name="Levine A.J."/>
            <person name="Roberts R.J."/>
            <person name="Simon M."/>
            <person name="Slayman C."/>
            <person name="Hunkapiller M."/>
            <person name="Bolanos R."/>
            <person name="Delcher A."/>
            <person name="Dew I."/>
            <person name="Fasulo D."/>
            <person name="Flanigan M."/>
            <person name="Florea L."/>
            <person name="Halpern A."/>
            <person name="Hannenhalli S."/>
            <person name="Kravitz S."/>
            <person name="Levy S."/>
            <person name="Mobarry C."/>
            <person name="Reinert K."/>
            <person name="Remington K."/>
            <person name="Abu-Threideh J."/>
            <person name="Beasley E."/>
            <person name="Biddick K."/>
            <person name="Bonazzi V."/>
            <person name="Brandon R."/>
            <person name="Cargill M."/>
            <person name="Chandramouliswaran I."/>
            <person name="Charlab R."/>
            <person name="Chaturvedi K."/>
            <person name="Deng Z."/>
            <person name="Di Francesco V."/>
            <person name="Dunn P."/>
            <person name="Eilbeck K."/>
            <person name="Evangelista C."/>
            <person name="Gabrielian A.E."/>
            <person name="Gan W."/>
            <person name="Ge W."/>
            <person name="Gong F."/>
            <person name="Gu Z."/>
            <person name="Guan P."/>
            <person name="Heiman T.J."/>
            <person name="Higgins M.E."/>
            <person name="Ji R.R."/>
            <person name="Ke Z."/>
            <person name="Ketchum K.A."/>
            <person name="Lai Z."/>
            <person name="Lei Y."/>
            <person name="Li Z."/>
            <person name="Li J."/>
            <person name="Liang Y."/>
            <person name="Lin X."/>
            <person name="Lu F."/>
            <person name="Merkulov G.V."/>
            <person name="Milshina N."/>
            <person name="Moore H.M."/>
            <person name="Naik A.K."/>
            <person name="Narayan V.A."/>
            <person name="Neelam B."/>
            <person name="Nusskern D."/>
            <person name="Rusch D.B."/>
            <person name="Salzberg S."/>
            <person name="Shao W."/>
            <person name="Shue B."/>
            <person name="Sun J."/>
            <person name="Wang Z."/>
            <person name="Wang A."/>
            <person name="Wang X."/>
            <person name="Wang J."/>
            <person name="Wei M."/>
            <person name="Wides R."/>
            <person name="Xiao C."/>
            <person name="Yan C."/>
            <person name="Yao A."/>
            <person name="Ye J."/>
            <person name="Zhan M."/>
            <person name="Zhang W."/>
            <person name="Zhang H."/>
            <person name="Zhao Q."/>
            <person name="Zheng L."/>
            <person name="Zhong F."/>
            <person name="Zhong W."/>
            <person name="Zhu S."/>
            <person name="Zhao S."/>
            <person name="Gilbert D."/>
            <person name="Baumhueter S."/>
            <person name="Spier G."/>
            <person name="Carter C."/>
            <person name="Cravchik A."/>
            <person name="Woodage T."/>
            <person name="Ali F."/>
            <person name="An H."/>
            <person name="Awe A."/>
            <person name="Baldwin D."/>
            <person name="Baden H."/>
            <person name="Barnstead M."/>
            <person name="Barrow I."/>
            <person name="Beeson K."/>
            <person name="Busam D."/>
            <person name="Carver A."/>
            <person name="Center A."/>
            <person name="Cheng M.L."/>
            <person name="Curry L."/>
            <person name="Danaher S."/>
            <person name="Davenport L."/>
            <person name="Desilets R."/>
            <person name="Dietz S."/>
            <person name="Dodson K."/>
            <person name="Doup L."/>
            <person name="Ferriera S."/>
            <person name="Garg N."/>
            <person name="Gluecksmann A."/>
            <person name="Hart B."/>
            <person name="Haynes J."/>
            <person name="Haynes C."/>
            <person name="Heiner C."/>
            <person name="Hladun S."/>
            <person name="Hostin D."/>
            <person name="Houck J."/>
            <person name="Howland T."/>
            <person name="Ibegwam C."/>
            <person name="Johnson J."/>
            <person name="Kalush F."/>
            <person name="Kline L."/>
            <person name="Koduru S."/>
            <person name="Love A."/>
            <person name="Mann F."/>
            <person name="May D."/>
            <person name="McCawley S."/>
            <person name="McIntosh T."/>
            <person name="McMullen I."/>
            <person name="Moy M."/>
            <person name="Moy L."/>
            <person name="Murphy B."/>
            <person name="Nelson K."/>
            <person name="Pfannkoch C."/>
            <person name="Pratts E."/>
            <person name="Puri V."/>
            <person name="Qureshi H."/>
            <person name="Reardon M."/>
            <person name="Rodriguez R."/>
            <person name="Rogers Y.H."/>
            <person name="Romblad D."/>
            <person name="Ruhfel B."/>
            <person name="Scott R."/>
            <person name="Sitter C."/>
            <person name="Smallwood M."/>
            <person name="Stewart E."/>
            <person name="Strong R."/>
            <person name="Suh E."/>
            <person name="Thomas R."/>
            <person name="Tint N.N."/>
            <person name="Tse S."/>
            <person name="Vech C."/>
            <person name="Wang G."/>
            <person name="Wetter J."/>
            <person name="Williams S."/>
            <person name="Williams M."/>
            <person name="Windsor S."/>
            <person name="Winn-Deen E."/>
            <person name="Wolfe K."/>
            <person name="Zaveri J."/>
            <person name="Zaveri K."/>
            <person name="Abril J.F."/>
            <person name="Guigo R."/>
            <person name="Campbell M.J."/>
            <person name="Sjolander K.V."/>
            <person name="Karlak B."/>
            <person name="Kejariwal A."/>
            <person name="Mi H."/>
            <person name="Lazareva B."/>
            <person name="Hatton T."/>
            <person name="Narechania A."/>
            <person name="Diemer K."/>
            <person name="Muruganujan A."/>
            <person name="Guo N."/>
            <person name="Sato S."/>
            <person name="Bafna V."/>
            <person name="Istrail S."/>
            <person name="Lippert R."/>
            <person name="Schwartz R."/>
            <person name="Walenz B."/>
            <person name="Yooseph S."/>
            <person name="Allen D."/>
            <person name="Basu A."/>
            <person name="Baxendale J."/>
            <person name="Blick L."/>
            <person name="Caminha M."/>
            <person name="Carnes-Stine J."/>
            <person name="Caulk P."/>
            <person name="Chiang Y.H."/>
            <person name="Coyne M."/>
            <person name="Dahlke C."/>
            <person name="Mays A."/>
            <person name="Dombroski M."/>
            <person name="Donnelly M."/>
            <person name="Ely D."/>
            <person name="Esparham S."/>
            <person name="Fosler C."/>
            <person name="Gire H."/>
            <person name="Glanowski S."/>
            <person name="Glasser K."/>
            <person name="Glodek A."/>
            <person name="Gorokhov M."/>
            <person name="Graham K."/>
            <person name="Gropman B."/>
            <person name="Harris M."/>
            <person name="Heil J."/>
            <person name="Henderson S."/>
            <person name="Hoover J."/>
            <person name="Jennings D."/>
            <person name="Jordan C."/>
            <person name="Jordan J."/>
            <person name="Kasha J."/>
            <person name="Kagan L."/>
            <person name="Kraft C."/>
            <person name="Levitsky A."/>
            <person name="Lewis M."/>
            <person name="Liu X."/>
            <person name="Lopez J."/>
            <person name="Ma D."/>
            <person name="Majoros W."/>
            <person name="McDaniel J."/>
            <person name="Murphy S."/>
            <person name="Newman M."/>
            <person name="Nguyen T."/>
            <person name="Nguyen N."/>
            <person name="Nodell M."/>
            <person name="Pan S."/>
            <person name="Peck J."/>
            <person name="Peterson M."/>
            <person name="Rowe W."/>
            <person name="Sanders R."/>
            <person name="Scott J."/>
            <person name="Simpson M."/>
            <person name="Smith T."/>
            <person name="Sprague A."/>
            <person name="Stockwell T."/>
            <person name="Turner R."/>
            <person name="Venter E."/>
            <person name="Wang M."/>
            <person name="Wen M."/>
            <person name="Wu D."/>
            <person name="Wu M."/>
            <person name="Xia A."/>
            <person name="Zandieh A."/>
            <person name="Zhu X."/>
        </authorList>
    </citation>
    <scope>NUCLEOTIDE SEQUENCE</scope>
</reference>
<evidence type="ECO:0000313" key="5">
    <source>
        <dbReference type="EMBL" id="EAW51897.1"/>
    </source>
</evidence>
<reference evidence="4" key="1">
    <citation type="submission" date="1995-01" db="EMBL/GenBank/DDBJ databases">
        <authorList>
            <person name="Tomilin N.V."/>
        </authorList>
    </citation>
    <scope>NUCLEOTIDE SEQUENCE</scope>
</reference>
<reference evidence="5" key="6">
    <citation type="submission" date="2005-09" db="EMBL/GenBank/DDBJ databases">
        <authorList>
            <person name="Mural R.J."/>
            <person name="Istrail S."/>
            <person name="Sutton G."/>
            <person name="Florea L."/>
            <person name="Halpern A.L."/>
            <person name="Mobarry C.M."/>
            <person name="Lippert R."/>
            <person name="Walenz B."/>
            <person name="Shatkay H."/>
            <person name="Dew I."/>
            <person name="Miller J.R."/>
            <person name="Flanigan M.J."/>
            <person name="Edwards N.J."/>
            <person name="Bolanos R."/>
            <person name="Fasulo D."/>
            <person name="Halldorsson B.V."/>
            <person name="Hannenhalli S."/>
            <person name="Turner R."/>
            <person name="Yooseph S."/>
            <person name="Lu F."/>
            <person name="Nusskern D.R."/>
            <person name="Shue B.C."/>
            <person name="Zheng X.H."/>
            <person name="Zhong F."/>
            <person name="Delcher A.L."/>
            <person name="Huson D.H."/>
            <person name="Kravitz S.A."/>
            <person name="Mouchard L."/>
            <person name="Reinert K."/>
            <person name="Remington K.A."/>
            <person name="Clark A.G."/>
            <person name="Waterman M.S."/>
            <person name="Eichler E.E."/>
            <person name="Adams M.D."/>
            <person name="Hunkapiller M.W."/>
            <person name="Myers E.W."/>
            <person name="Venter J.C."/>
        </authorList>
    </citation>
    <scope>NUCLEOTIDE SEQUENCE</scope>
</reference>
<feature type="region of interest" description="Disordered" evidence="1">
    <location>
        <begin position="58"/>
        <end position="106"/>
    </location>
</feature>
<accession>Q9Y260</accession>
<comment type="interaction">
    <interactant intactId="EBI-750052">
        <id>Q9Y260</id>
    </interactant>
    <interactant intactId="EBI-945833">
        <id>Q7Z3S9</id>
        <label>NOTCH2NLA</label>
    </interactant>
    <organismsDiffer>false</organismsDiffer>
    <experiments>3</experiments>
</comment>
<name>Q9Y260_HUMAN</name>
<comment type="interaction">
    <interactant intactId="EBI-750052">
        <id>Q9Y260</id>
    </interactant>
    <interactant intactId="EBI-10172526">
        <id>Q9UJV3-2</id>
        <label>MID2</label>
    </interactant>
    <organismsDiffer>false</organismsDiffer>
    <experiments>3</experiments>
</comment>
<reference evidence="3" key="5">
    <citation type="journal article" date="2004" name="Genome Res.">
        <title>The status, quality, and expansion of the NIH full-length cDNA project: the Mammalian Gene Collection (MGC).</title>
        <authorList>
            <consortium name="The MGC Project Team"/>
            <person name="Gerhard D.S."/>
            <person name="Wagner L."/>
            <person name="Feingold E.A."/>
            <person name="Shenmen C.M."/>
            <person name="Grouse L.H."/>
            <person name="Schuler G."/>
            <person name="Klein S.L."/>
            <person name="Old S."/>
            <person name="Rasooly R."/>
            <person name="Good P."/>
            <person name="Guyer M."/>
            <person name="Peck A.M."/>
            <person name="Derge J.G."/>
            <person name="Lipman D."/>
            <person name="Collins F.S."/>
            <person name="Jang W."/>
            <person name="Sherry S."/>
            <person name="Feolo M."/>
            <person name="Misquitta L."/>
            <person name="Lee E."/>
            <person name="Rotmistrovsky K."/>
            <person name="Greenhut S.F."/>
            <person name="Schaefer C.F."/>
            <person name="Buetow K."/>
            <person name="Bonner T.I."/>
            <person name="Haussler D."/>
            <person name="Kent J."/>
            <person name="Kiekhaus M."/>
            <person name="Furey T."/>
            <person name="Brent M."/>
            <person name="Prange C."/>
            <person name="Schreiber K."/>
            <person name="Shapiro N."/>
            <person name="Bhat N.K."/>
            <person name="Hopkins R.F."/>
            <person name="Hsie F."/>
            <person name="Driscoll T."/>
            <person name="Soares M.B."/>
            <person name="Casavant T.L."/>
            <person name="Scheetz T.E."/>
            <person name="Brown-stein M.J."/>
            <person name="Usdin T.B."/>
            <person name="Toshiyuki S."/>
            <person name="Carninci P."/>
            <person name="Piao Y."/>
            <person name="Dudekula D.B."/>
            <person name="Ko M.S."/>
            <person name="Kawakami K."/>
            <person name="Suzuki Y."/>
            <person name="Sugano S."/>
            <person name="Gruber C.E."/>
            <person name="Smith M.R."/>
            <person name="Simmons B."/>
            <person name="Moore T."/>
            <person name="Waterman R."/>
            <person name="Johnson S.L."/>
            <person name="Ruan Y."/>
            <person name="Wei C.L."/>
            <person name="Mathavan S."/>
            <person name="Gunaratne P.H."/>
            <person name="Wu J."/>
            <person name="Garcia A.M."/>
            <person name="Hulyk S.W."/>
            <person name="Fuh E."/>
            <person name="Yuan Y."/>
            <person name="Sneed A."/>
            <person name="Kowis C."/>
            <person name="Hodgson A."/>
            <person name="Muzny D.M."/>
            <person name="McPherson J."/>
            <person name="Gibbs R.A."/>
            <person name="Fahey J."/>
            <person name="Helton E."/>
            <person name="Ketteman M."/>
            <person name="Madan A."/>
            <person name="Rodrigues S."/>
            <person name="Sanchez A."/>
            <person name="Whiting M."/>
            <person name="Madari A."/>
            <person name="Young A.C."/>
            <person name="Wetherby K.D."/>
            <person name="Granite S.J."/>
            <person name="Kwong P.N."/>
            <person name="Brinkley C.P."/>
            <person name="Pearson R.L."/>
            <person name="Bouffard G.G."/>
            <person name="Blakesly R.W."/>
            <person name="Green E.D."/>
            <person name="Dickson M.C."/>
            <person name="Rodriguez A.C."/>
            <person name="Grimwood J."/>
            <person name="Schmutz J."/>
            <person name="Myers R.M."/>
            <person name="Butterfield Y.S."/>
            <person name="Griffith M."/>
            <person name="Griffith O.L."/>
            <person name="Krzywinski M.I."/>
            <person name="Liao N."/>
            <person name="Morin R."/>
            <person name="Morrin R."/>
            <person name="Palmquist D."/>
            <person name="Petrescu A.S."/>
            <person name="Skalska U."/>
            <person name="Smailus D.E."/>
            <person name="Stott J.M."/>
            <person name="Schnerch A."/>
            <person name="Schein J.E."/>
            <person name="Jones S.J."/>
            <person name="Holt R.A."/>
            <person name="Baross A."/>
            <person name="Marra M.A."/>
            <person name="Clifton S."/>
            <person name="Makowski K.A."/>
            <person name="Bosak S."/>
            <person name="Malek J."/>
        </authorList>
    </citation>
    <scope>NUCLEOTIDE SEQUENCE [LARGE SCALE MRNA]</scope>
    <source>
        <tissue evidence="3">Bladder</tissue>
    </source>
</reference>
<reference evidence="2" key="2">
    <citation type="journal article" date="1997" name="Mol. Genet. Mikrobiol. Virusol.">
        <title>Human cDNA encoding a DNA-binding protein.</title>
        <authorList>
            <person name="Tomilin N."/>
            <person name="Boyko V."/>
        </authorList>
    </citation>
    <scope>NUCLEOTIDE SEQUENCE</scope>
</reference>
<comment type="interaction">
    <interactant intactId="EBI-750052">
        <id>Q9Y260</id>
    </interactant>
    <interactant intactId="EBI-742764">
        <id>O76083</id>
        <label>PDE9A</label>
    </interactant>
    <organismsDiffer>false</organismsDiffer>
    <experiments>3</experiments>
</comment>
<comment type="interaction">
    <interactant intactId="EBI-750052">
        <id>Q9Y260</id>
    </interactant>
    <interactant intactId="EBI-10172150">
        <id>P60370</id>
        <label>KRTAP10-5</label>
    </interactant>
    <organismsDiffer>false</organismsDiffer>
    <experiments>3</experiments>
</comment>
<keyword evidence="5" id="KW-0675">Receptor</keyword>
<comment type="interaction">
    <interactant intactId="EBI-750052">
        <id>Q9Y260</id>
    </interactant>
    <interactant intactId="EBI-724076">
        <id>Q99750</id>
        <label>MDFI</label>
    </interactant>
    <organismsDiffer>false</organismsDiffer>
    <experiments>4</experiments>
</comment>
<sequence>MYVENHCSRPALLLQLWGRGSPAQARGWQGVRNSPVACSSPFRQEHCMSEHFKNRPACLGARSPPQGHKWGESPSQGTQAGAGKCRACGKRVSEGDRNGSGGGKWG</sequence>
<proteinExistence type="evidence at protein level"/>
<keyword evidence="2" id="KW-0238">DNA-binding</keyword>
<evidence type="ECO:0000313" key="2">
    <source>
        <dbReference type="EMBL" id="AAB40152.1"/>
    </source>
</evidence>
<dbReference type="AlphaFoldDB" id="Q9Y260"/>